<proteinExistence type="predicted"/>
<dbReference type="SUPFAM" id="SSF55486">
    <property type="entry name" value="Metalloproteases ('zincins'), catalytic domain"/>
    <property type="match status" value="1"/>
</dbReference>
<dbReference type="SUPFAM" id="SSF69318">
    <property type="entry name" value="Integrin alpha N-terminal domain"/>
    <property type="match status" value="1"/>
</dbReference>
<evidence type="ECO:0000259" key="1">
    <source>
        <dbReference type="Pfam" id="PF05547"/>
    </source>
</evidence>
<dbReference type="STRING" id="1703779.AMJ83_04070"/>
<dbReference type="PANTHER" id="PTHR41775">
    <property type="entry name" value="SECRETED PROTEIN-RELATED"/>
    <property type="match status" value="1"/>
</dbReference>
<name>A0A0S8FV44_UNCW3</name>
<protein>
    <recommendedName>
        <fullName evidence="1">Peptidase M6-like domain-containing protein</fullName>
    </recommendedName>
</protein>
<dbReference type="InterPro" id="IPR028994">
    <property type="entry name" value="Integrin_alpha_N"/>
</dbReference>
<dbReference type="AlphaFoldDB" id="A0A0S8FV44"/>
<dbReference type="GO" id="GO:0008233">
    <property type="term" value="F:peptidase activity"/>
    <property type="evidence" value="ECO:0007669"/>
    <property type="project" value="InterPro"/>
</dbReference>
<organism evidence="2 3">
    <name type="scientific">candidate division WOR_3 bacterium SM23_42</name>
    <dbReference type="NCBI Taxonomy" id="1703779"/>
    <lineage>
        <taxon>Bacteria</taxon>
        <taxon>Bacteria division WOR-3</taxon>
    </lineage>
</organism>
<dbReference type="NCBIfam" id="TIGR04183">
    <property type="entry name" value="Por_Secre_tail"/>
    <property type="match status" value="1"/>
</dbReference>
<comment type="caution">
    <text evidence="2">The sequence shown here is derived from an EMBL/GenBank/DDBJ whole genome shotgun (WGS) entry which is preliminary data.</text>
</comment>
<dbReference type="EMBL" id="LJUJ01000005">
    <property type="protein sequence ID" value="KPK64177.1"/>
    <property type="molecule type" value="Genomic_DNA"/>
</dbReference>
<dbReference type="Proteomes" id="UP000051373">
    <property type="component" value="Unassembled WGS sequence"/>
</dbReference>
<dbReference type="InterPro" id="IPR008757">
    <property type="entry name" value="Peptidase_M6-like_domain"/>
</dbReference>
<dbReference type="PANTHER" id="PTHR41775:SF1">
    <property type="entry name" value="PEPTIDASE M6-LIKE DOMAIN-CONTAINING PROTEIN"/>
    <property type="match status" value="1"/>
</dbReference>
<accession>A0A0S8FV44</accession>
<gene>
    <name evidence="2" type="ORF">AMJ83_04070</name>
</gene>
<reference evidence="2 3" key="1">
    <citation type="journal article" date="2015" name="Microbiome">
        <title>Genomic resolution of linkages in carbon, nitrogen, and sulfur cycling among widespread estuary sediment bacteria.</title>
        <authorList>
            <person name="Baker B.J."/>
            <person name="Lazar C.S."/>
            <person name="Teske A.P."/>
            <person name="Dick G.J."/>
        </authorList>
    </citation>
    <scope>NUCLEOTIDE SEQUENCE [LARGE SCALE GENOMIC DNA]</scope>
    <source>
        <strain evidence="2">SM23_42</strain>
    </source>
</reference>
<evidence type="ECO:0000313" key="3">
    <source>
        <dbReference type="Proteomes" id="UP000051373"/>
    </source>
</evidence>
<dbReference type="Pfam" id="PF05547">
    <property type="entry name" value="Peptidase_M6"/>
    <property type="match status" value="1"/>
</dbReference>
<feature type="domain" description="Peptidase M6-like" evidence="1">
    <location>
        <begin position="257"/>
        <end position="350"/>
    </location>
</feature>
<dbReference type="InterPro" id="IPR015943">
    <property type="entry name" value="WD40/YVTN_repeat-like_dom_sf"/>
</dbReference>
<dbReference type="PATRIC" id="fig|1703779.3.peg.893"/>
<dbReference type="GO" id="GO:0006508">
    <property type="term" value="P:proteolysis"/>
    <property type="evidence" value="ECO:0007669"/>
    <property type="project" value="InterPro"/>
</dbReference>
<evidence type="ECO:0000313" key="2">
    <source>
        <dbReference type="EMBL" id="KPK64177.1"/>
    </source>
</evidence>
<dbReference type="InterPro" id="IPR026444">
    <property type="entry name" value="Secre_tail"/>
</dbReference>
<sequence length="1036" mass="113887">MKTIMALMMFLTLSTASQIRLVRDQTAYSPPAYPVSSDLTLKLVSDGGTRSIPVLRFQNLRLFREFIAPLPRESRQDLNVLVLKVEFVEDNEGCTTGNGKMDLTGFGTPEDGLFYDPPHSGVYFERQMQFLSNYYKANSFGNCVVSYTVKPDHNLESYQLPHNMRYYSGFVEYDAENGFVYYNTFAMEMGLVRILADAVAAADQDETIDFSDYDAIIIFHAGTQWQTSLNFLRFCDIPSATIPPGALEFYLGVPHILANGGTDTIDFPVSINAEMARVDEYMVGAVGTVVHEFGHILDLPDLYDITGWSNGVGAFCLMGTGGWVGSPGAGAPEGSIPANMSAWSRYWLGWVNPIVVTDPDSLITIRASSIDTTQYAVADQTMVKVPISATEFFLIENRQQDMVHKDTIVIDAEDGVPIYVDNGEYDFFLPASGIAIWHVDDNIISAKYVTNTLQTDPDHKGVDLEEADGIQHFDAYYYGDSLEYYGSKYDLFFVDDSNKASDRFGPFTEPNSDSYYGKSLVNIDVQSALDTLMDVAVNLGMLQSGFPIAVQYGAIGDVSYGDLDGNGDMEIVVAARNGFIYAFNHDGGSYGSRFVGTITTFLAVGDITGDNADDIAFGSGFDLKCLDGQTLDTIPNFPFTTGDVITGAPLLFDVDGDANAEIVFGSKDRTLYCLNSTGQNIAQYPIYLGTELLSTPCVFSEADRDLGILGSDGRFWIANQDGIVREFDEASHNMLTYASPIVGDVDRDGDPEAVIVNGYGTVYIYSRDTLEQKFDILIDTIFYYTPGLADIDDDGFLEIIMPNSSKTLYVSNKNGSSANNFPLPLDEFILYPLMIADLDDNGAEDIIFGVATSDSLGNGYLRIINDRNTEFAYSPLFGEGGFSSPGVVFDLDADGDLEIACGTNSGKLYVWDFPGSSVSWSGYMNSPANIGYFDGVLSEPEVSSSLLGNCYMYPSPIENFGRARFFLYQLAEVTVEILDITGRSIGEATLSSPTQNEYNEVQFDFTRQANGMYILRIEAKNANKSEVKFKKFAVLK</sequence>
<dbReference type="Gene3D" id="2.130.10.10">
    <property type="entry name" value="YVTN repeat-like/Quinoprotein amine dehydrogenase"/>
    <property type="match status" value="1"/>
</dbReference>